<sequence length="204" mass="23779">MSVLIETVRSAYDPEEIARVRKLWEDKLKPQPEEEPTPTVKEKPVKATNLPFEDCNTLEKSFRELVKDKPAGMNPSQYVKVLKDITAQSFNGKNMFRSCIFTQQERVKYLVEEVRCHYDSISWHKRFGGRGMYIPRLSGIAIPVNLSYNDLFHKARLVIATRRQLEYVQISLQFLMTDDSIWVDVPCRTNNVKEVIEQLLIQEA</sequence>
<reference evidence="1 2" key="1">
    <citation type="submission" date="2019-04" db="EMBL/GenBank/DDBJ databases">
        <title>Novel bacteriophages capable of disrupting biofilms from clinical strains of Aeromonas hydrophila with intrinsic antibiotic resistance.</title>
        <authorList>
            <person name="Kabwe M."/>
            <person name="Brown T.L."/>
            <person name="Speirs L."/>
            <person name="Ku H."/>
            <person name="Leach M."/>
            <person name="Chan H.T."/>
            <person name="Petrovski S."/>
            <person name="Lock P."/>
            <person name="Tucci J."/>
        </authorList>
    </citation>
    <scope>NUCLEOTIDE SEQUENCE [LARGE SCALE GENOMIC DNA]</scope>
</reference>
<name>A0A514A1H9_9CAUD</name>
<organism evidence="1 2">
    <name type="scientific">Aeromonas phage LAh10</name>
    <dbReference type="NCBI Taxonomy" id="2591025"/>
    <lineage>
        <taxon>Viruses</taxon>
        <taxon>Duplodnaviria</taxon>
        <taxon>Heunggongvirae</taxon>
        <taxon>Uroviricota</taxon>
        <taxon>Caudoviricetes</taxon>
        <taxon>Chimalliviridae</taxon>
        <taxon>Ludhianavirus</taxon>
        <taxon>Ludhianavirus LAh10</taxon>
    </lineage>
</organism>
<evidence type="ECO:0000313" key="2">
    <source>
        <dbReference type="Proteomes" id="UP000318420"/>
    </source>
</evidence>
<protein>
    <submittedName>
        <fullName evidence="1">Uncharacterized protein</fullName>
    </submittedName>
</protein>
<dbReference type="Proteomes" id="UP000318420">
    <property type="component" value="Segment"/>
</dbReference>
<dbReference type="EMBL" id="MK838116">
    <property type="protein sequence ID" value="QDH47141.1"/>
    <property type="molecule type" value="Genomic_DNA"/>
</dbReference>
<keyword evidence="2" id="KW-1185">Reference proteome</keyword>
<gene>
    <name evidence="1" type="ORF">LAh10_67</name>
</gene>
<evidence type="ECO:0000313" key="1">
    <source>
        <dbReference type="EMBL" id="QDH47141.1"/>
    </source>
</evidence>
<accession>A0A514A1H9</accession>
<proteinExistence type="predicted"/>